<dbReference type="OrthoDB" id="3039255at2759"/>
<gene>
    <name evidence="1" type="ORF">FA15DRAFT_671845</name>
</gene>
<accession>A0A5C3KP69</accession>
<keyword evidence="2" id="KW-1185">Reference proteome</keyword>
<evidence type="ECO:0008006" key="3">
    <source>
        <dbReference type="Google" id="ProtNLM"/>
    </source>
</evidence>
<organism evidence="1 2">
    <name type="scientific">Coprinopsis marcescibilis</name>
    <name type="common">Agaric fungus</name>
    <name type="synonym">Psathyrella marcescibilis</name>
    <dbReference type="NCBI Taxonomy" id="230819"/>
    <lineage>
        <taxon>Eukaryota</taxon>
        <taxon>Fungi</taxon>
        <taxon>Dikarya</taxon>
        <taxon>Basidiomycota</taxon>
        <taxon>Agaricomycotina</taxon>
        <taxon>Agaricomycetes</taxon>
        <taxon>Agaricomycetidae</taxon>
        <taxon>Agaricales</taxon>
        <taxon>Agaricineae</taxon>
        <taxon>Psathyrellaceae</taxon>
        <taxon>Coprinopsis</taxon>
    </lineage>
</organism>
<protein>
    <recommendedName>
        <fullName evidence="3">F-box domain-containing protein</fullName>
    </recommendedName>
</protein>
<evidence type="ECO:0000313" key="1">
    <source>
        <dbReference type="EMBL" id="TFK22174.1"/>
    </source>
</evidence>
<sequence length="508" mass="57274">MTVELPPEIWDIIAQHFQGQQLISLMGVNRTFMVHAMKEKYRVLSLVWLTDRVLKRLEILSKEDYIAEHVKSVSLQYILIPGVLARKPLPSHPFHRKLKSFAAKAYKKLTPSRGGKAKITFDEASELISKVLPRLKYLTEVTVNYGESAVESPVPSIPWNIYSHTLRTLHLWISSITEIEAHHLPLDIDFPQLSELSIRLDHARKCTALVSPPEISKIIAFINRFQKTLTSLTFVNREEGDIWQGAFNSLGYFPNLTSVDLDTIKGDFGFLARHADSLQELKYSYSFFSEALLPIEFTKLKNVSLFAYASAPIGWWVSPSPFIQSILHTVRTLQLGRWCSSDDVTAFLSTATAIAQGRASGLPLEELSMTLRSLSPVVLPSLAGAFPQLRTLEIYIHELVTDGADPIIPDEFFPSFGENSEWEDTPFIVHLQGALAGVRWGLEDISIKRRGCCYEPIIWGLMIICAQFIPSISSFDSQGDMSVPDYIRIPADFSETLLMKHGHIAWES</sequence>
<dbReference type="EMBL" id="ML210248">
    <property type="protein sequence ID" value="TFK22174.1"/>
    <property type="molecule type" value="Genomic_DNA"/>
</dbReference>
<proteinExistence type="predicted"/>
<dbReference type="AlphaFoldDB" id="A0A5C3KP69"/>
<dbReference type="Proteomes" id="UP000307440">
    <property type="component" value="Unassembled WGS sequence"/>
</dbReference>
<dbReference type="SUPFAM" id="SSF52047">
    <property type="entry name" value="RNI-like"/>
    <property type="match status" value="1"/>
</dbReference>
<name>A0A5C3KP69_COPMA</name>
<evidence type="ECO:0000313" key="2">
    <source>
        <dbReference type="Proteomes" id="UP000307440"/>
    </source>
</evidence>
<dbReference type="InterPro" id="IPR032675">
    <property type="entry name" value="LRR_dom_sf"/>
</dbReference>
<dbReference type="Gene3D" id="3.80.10.10">
    <property type="entry name" value="Ribonuclease Inhibitor"/>
    <property type="match status" value="1"/>
</dbReference>
<reference evidence="1 2" key="1">
    <citation type="journal article" date="2019" name="Nat. Ecol. Evol.">
        <title>Megaphylogeny resolves global patterns of mushroom evolution.</title>
        <authorList>
            <person name="Varga T."/>
            <person name="Krizsan K."/>
            <person name="Foldi C."/>
            <person name="Dima B."/>
            <person name="Sanchez-Garcia M."/>
            <person name="Sanchez-Ramirez S."/>
            <person name="Szollosi G.J."/>
            <person name="Szarkandi J.G."/>
            <person name="Papp V."/>
            <person name="Albert L."/>
            <person name="Andreopoulos W."/>
            <person name="Angelini C."/>
            <person name="Antonin V."/>
            <person name="Barry K.W."/>
            <person name="Bougher N.L."/>
            <person name="Buchanan P."/>
            <person name="Buyck B."/>
            <person name="Bense V."/>
            <person name="Catcheside P."/>
            <person name="Chovatia M."/>
            <person name="Cooper J."/>
            <person name="Damon W."/>
            <person name="Desjardin D."/>
            <person name="Finy P."/>
            <person name="Geml J."/>
            <person name="Haridas S."/>
            <person name="Hughes K."/>
            <person name="Justo A."/>
            <person name="Karasinski D."/>
            <person name="Kautmanova I."/>
            <person name="Kiss B."/>
            <person name="Kocsube S."/>
            <person name="Kotiranta H."/>
            <person name="LaButti K.M."/>
            <person name="Lechner B.E."/>
            <person name="Liimatainen K."/>
            <person name="Lipzen A."/>
            <person name="Lukacs Z."/>
            <person name="Mihaltcheva S."/>
            <person name="Morgado L.N."/>
            <person name="Niskanen T."/>
            <person name="Noordeloos M.E."/>
            <person name="Ohm R.A."/>
            <person name="Ortiz-Santana B."/>
            <person name="Ovrebo C."/>
            <person name="Racz N."/>
            <person name="Riley R."/>
            <person name="Savchenko A."/>
            <person name="Shiryaev A."/>
            <person name="Soop K."/>
            <person name="Spirin V."/>
            <person name="Szebenyi C."/>
            <person name="Tomsovsky M."/>
            <person name="Tulloss R.E."/>
            <person name="Uehling J."/>
            <person name="Grigoriev I.V."/>
            <person name="Vagvolgyi C."/>
            <person name="Papp T."/>
            <person name="Martin F.M."/>
            <person name="Miettinen O."/>
            <person name="Hibbett D.S."/>
            <person name="Nagy L.G."/>
        </authorList>
    </citation>
    <scope>NUCLEOTIDE SEQUENCE [LARGE SCALE GENOMIC DNA]</scope>
    <source>
        <strain evidence="1 2">CBS 121175</strain>
    </source>
</reference>